<reference evidence="2 3" key="1">
    <citation type="journal article" date="2021" name="Elife">
        <title>Chloroplast acquisition without the gene transfer in kleptoplastic sea slugs, Plakobranchus ocellatus.</title>
        <authorList>
            <person name="Maeda T."/>
            <person name="Takahashi S."/>
            <person name="Yoshida T."/>
            <person name="Shimamura S."/>
            <person name="Takaki Y."/>
            <person name="Nagai Y."/>
            <person name="Toyoda A."/>
            <person name="Suzuki Y."/>
            <person name="Arimoto A."/>
            <person name="Ishii H."/>
            <person name="Satoh N."/>
            <person name="Nishiyama T."/>
            <person name="Hasebe M."/>
            <person name="Maruyama T."/>
            <person name="Minagawa J."/>
            <person name="Obokata J."/>
            <person name="Shigenobu S."/>
        </authorList>
    </citation>
    <scope>NUCLEOTIDE SEQUENCE [LARGE SCALE GENOMIC DNA]</scope>
</reference>
<comment type="caution">
    <text evidence="2">The sequence shown here is derived from an EMBL/GenBank/DDBJ whole genome shotgun (WGS) entry which is preliminary data.</text>
</comment>
<gene>
    <name evidence="2" type="ORF">PoB_000534000</name>
</gene>
<protein>
    <submittedName>
        <fullName evidence="2">Uncharacterized protein</fullName>
    </submittedName>
</protein>
<dbReference type="EMBL" id="BLXT01000616">
    <property type="protein sequence ID" value="GFN78834.1"/>
    <property type="molecule type" value="Genomic_DNA"/>
</dbReference>
<feature type="region of interest" description="Disordered" evidence="1">
    <location>
        <begin position="1"/>
        <end position="20"/>
    </location>
</feature>
<sequence length="91" mass="9759">MSFQSTVVFSGEKSGPSSILQERNKNNYRILSSKVVALETIYSSLISTATAILYLGDFGGAVVSESVLRFAGTFLLRARATKPAPRPDGES</sequence>
<keyword evidence="3" id="KW-1185">Reference proteome</keyword>
<evidence type="ECO:0000313" key="3">
    <source>
        <dbReference type="Proteomes" id="UP000735302"/>
    </source>
</evidence>
<evidence type="ECO:0000313" key="2">
    <source>
        <dbReference type="EMBL" id="GFN78834.1"/>
    </source>
</evidence>
<evidence type="ECO:0000256" key="1">
    <source>
        <dbReference type="SAM" id="MobiDB-lite"/>
    </source>
</evidence>
<organism evidence="2 3">
    <name type="scientific">Plakobranchus ocellatus</name>
    <dbReference type="NCBI Taxonomy" id="259542"/>
    <lineage>
        <taxon>Eukaryota</taxon>
        <taxon>Metazoa</taxon>
        <taxon>Spiralia</taxon>
        <taxon>Lophotrochozoa</taxon>
        <taxon>Mollusca</taxon>
        <taxon>Gastropoda</taxon>
        <taxon>Heterobranchia</taxon>
        <taxon>Euthyneura</taxon>
        <taxon>Panpulmonata</taxon>
        <taxon>Sacoglossa</taxon>
        <taxon>Placobranchoidea</taxon>
        <taxon>Plakobranchidae</taxon>
        <taxon>Plakobranchus</taxon>
    </lineage>
</organism>
<proteinExistence type="predicted"/>
<accession>A0AAV3Y8K8</accession>
<dbReference type="AlphaFoldDB" id="A0AAV3Y8K8"/>
<name>A0AAV3Y8K8_9GAST</name>
<dbReference type="Proteomes" id="UP000735302">
    <property type="component" value="Unassembled WGS sequence"/>
</dbReference>